<dbReference type="InterPro" id="IPR006047">
    <property type="entry name" value="GH13_cat_dom"/>
</dbReference>
<comment type="caution">
    <text evidence="3">The sequence shown here is derived from an EMBL/GenBank/DDBJ whole genome shotgun (WGS) entry which is preliminary data.</text>
</comment>
<proteinExistence type="predicted"/>
<dbReference type="PANTHER" id="PTHR10357:SF209">
    <property type="entry name" value="PERIPLASMIC ALPHA-AMYLASE"/>
    <property type="match status" value="1"/>
</dbReference>
<dbReference type="Pfam" id="PF00128">
    <property type="entry name" value="Alpha-amylase"/>
    <property type="match status" value="1"/>
</dbReference>
<feature type="domain" description="Glycosyl hydrolase family 13 catalytic" evidence="2">
    <location>
        <begin position="42"/>
        <end position="514"/>
    </location>
</feature>
<accession>A0A512AFC4</accession>
<dbReference type="GO" id="GO:0005975">
    <property type="term" value="P:carbohydrate metabolic process"/>
    <property type="evidence" value="ECO:0007669"/>
    <property type="project" value="InterPro"/>
</dbReference>
<dbReference type="EMBL" id="BJYR01000001">
    <property type="protein sequence ID" value="GEN98381.1"/>
    <property type="molecule type" value="Genomic_DNA"/>
</dbReference>
<dbReference type="AlphaFoldDB" id="A0A512AFC4"/>
<evidence type="ECO:0000259" key="2">
    <source>
        <dbReference type="SMART" id="SM00642"/>
    </source>
</evidence>
<dbReference type="Proteomes" id="UP000321464">
    <property type="component" value="Unassembled WGS sequence"/>
</dbReference>
<organism evidence="3 4">
    <name type="scientific">Novosphingobium sediminis</name>
    <dbReference type="NCBI Taxonomy" id="707214"/>
    <lineage>
        <taxon>Bacteria</taxon>
        <taxon>Pseudomonadati</taxon>
        <taxon>Pseudomonadota</taxon>
        <taxon>Alphaproteobacteria</taxon>
        <taxon>Sphingomonadales</taxon>
        <taxon>Sphingomonadaceae</taxon>
        <taxon>Novosphingobium</taxon>
    </lineage>
</organism>
<evidence type="ECO:0000313" key="4">
    <source>
        <dbReference type="Proteomes" id="UP000321464"/>
    </source>
</evidence>
<dbReference type="InterPro" id="IPR017853">
    <property type="entry name" value="GH"/>
</dbReference>
<dbReference type="CDD" id="cd11339">
    <property type="entry name" value="AmyAc_bac_CMD_like_2"/>
    <property type="match status" value="1"/>
</dbReference>
<sequence>MKRWARLAVLAALAAAAASPAYADVPVEAVRARPAAGEVIYFLLPDRFENGDPANDRGGLKGDRLKTGFDPASKSFYHGGDLKGLIQRLDYIKGLGATAVWVGPVFKNKPVQGAPRQESAGYHGYWITDFTRVDPHFGTNADFKALVDSAHARGLKVYMDIIANHTADVIQYREQGGAGGYPYRSRADYPYSRKGGTSGTAINPGFAGDQDSTAANFARLTDPAFAYTPFVPAGEEHVKVPDWLNDPLYYHNRGNTTFTGESSRFGDFVGLDDLFTEHPRVREGMIAIYRQWIEDFGIDGYRIDTARHVDPGFWQAFIPPMLEAAKSKGIPNFTIFGEVAREEPSNGYIAQYTRRDGYPAVLDFAFEGSVRAALGQGKGTSVLAELFDGDVLYEGGEQAALAMPTFLGNHDMGRFSSLIRHDRPGIGQAELEARVRLAHVMLLTLRGSPVIYYGDEQGFVGDGNDTDAREDMFPSRTASYLDNAVLDATRPAAADHFDPAHPFYRMIRGLAALRAAHPALARGRQVVRGYEEKPGLFSVSRFDPETGAEYLIAFNTSDAPIHAATVVGTSAETLEALFGACPARVAAPGSVMLDLPAFGSAVCRLIPSSPGTQTTK</sequence>
<dbReference type="SMART" id="SM00642">
    <property type="entry name" value="Aamy"/>
    <property type="match status" value="1"/>
</dbReference>
<reference evidence="3 4" key="1">
    <citation type="submission" date="2019-07" db="EMBL/GenBank/DDBJ databases">
        <title>Whole genome shotgun sequence of Novosphingobium sediminis NBRC 106119.</title>
        <authorList>
            <person name="Hosoyama A."/>
            <person name="Uohara A."/>
            <person name="Ohji S."/>
            <person name="Ichikawa N."/>
        </authorList>
    </citation>
    <scope>NUCLEOTIDE SEQUENCE [LARGE SCALE GENOMIC DNA]</scope>
    <source>
        <strain evidence="3 4">NBRC 106119</strain>
    </source>
</reference>
<feature type="chain" id="PRO_5021860444" evidence="1">
    <location>
        <begin position="24"/>
        <end position="616"/>
    </location>
</feature>
<dbReference type="Gene3D" id="3.20.20.80">
    <property type="entry name" value="Glycosidases"/>
    <property type="match status" value="2"/>
</dbReference>
<protein>
    <submittedName>
        <fullName evidence="3">Alpha-amylase</fullName>
    </submittedName>
</protein>
<gene>
    <name evidence="3" type="ORF">NSE01_02140</name>
</gene>
<dbReference type="SUPFAM" id="SSF51445">
    <property type="entry name" value="(Trans)glycosidases"/>
    <property type="match status" value="1"/>
</dbReference>
<dbReference type="RefSeq" id="WP_371863192.1">
    <property type="nucleotide sequence ID" value="NZ_BJYR01000001.1"/>
</dbReference>
<feature type="signal peptide" evidence="1">
    <location>
        <begin position="1"/>
        <end position="23"/>
    </location>
</feature>
<evidence type="ECO:0000256" key="1">
    <source>
        <dbReference type="SAM" id="SignalP"/>
    </source>
</evidence>
<dbReference type="PANTHER" id="PTHR10357">
    <property type="entry name" value="ALPHA-AMYLASE FAMILY MEMBER"/>
    <property type="match status" value="1"/>
</dbReference>
<name>A0A512AFC4_9SPHN</name>
<evidence type="ECO:0000313" key="3">
    <source>
        <dbReference type="EMBL" id="GEN98381.1"/>
    </source>
</evidence>
<keyword evidence="4" id="KW-1185">Reference proteome</keyword>
<keyword evidence="1" id="KW-0732">Signal</keyword>